<evidence type="ECO:0000256" key="1">
    <source>
        <dbReference type="ARBA" id="ARBA00009083"/>
    </source>
</evidence>
<sequence>MAKKSKIEKAKRIDATIQRYAAVRAEMIRNHDYEGLSKLPRDASPTRHRNRDTLDGRSRGYLRQFGMSRINFRNYAHAGQIPGVRKASW</sequence>
<dbReference type="PANTHER" id="PTHR19836:SF19">
    <property type="entry name" value="SMALL RIBOSOMAL SUBUNIT PROTEIN US14M"/>
    <property type="match status" value="1"/>
</dbReference>
<keyword evidence="9" id="KW-1185">Reference proteome</keyword>
<evidence type="ECO:0000313" key="8">
    <source>
        <dbReference type="EMBL" id="KIS03813.1"/>
    </source>
</evidence>
<keyword evidence="3 6" id="KW-0689">Ribosomal protein</keyword>
<dbReference type="HAMAP" id="MF_00537">
    <property type="entry name" value="Ribosomal_uS14_1"/>
    <property type="match status" value="1"/>
</dbReference>
<dbReference type="OrthoDB" id="9810484at2"/>
<feature type="region of interest" description="Disordered" evidence="7">
    <location>
        <begin position="36"/>
        <end position="60"/>
    </location>
</feature>
<keyword evidence="2 6" id="KW-0699">rRNA-binding</keyword>
<accession>A0A0D0Y6B5</accession>
<name>A0A0D0Y6B5_9LACO</name>
<comment type="subunit">
    <text evidence="6">Part of the 30S ribosomal subunit. Contacts proteins S3 and S10.</text>
</comment>
<dbReference type="Gene3D" id="4.10.830.10">
    <property type="entry name" value="30s Ribosomal Protein S14, Chain N"/>
    <property type="match status" value="1"/>
</dbReference>
<dbReference type="STRING" id="1335616.WDC_0554"/>
<evidence type="ECO:0000256" key="6">
    <source>
        <dbReference type="HAMAP-Rule" id="MF_00537"/>
    </source>
</evidence>
<proteinExistence type="inferred from homology"/>
<dbReference type="GO" id="GO:0019843">
    <property type="term" value="F:rRNA binding"/>
    <property type="evidence" value="ECO:0007669"/>
    <property type="project" value="UniProtKB-UniRule"/>
</dbReference>
<evidence type="ECO:0000256" key="7">
    <source>
        <dbReference type="SAM" id="MobiDB-lite"/>
    </source>
</evidence>
<dbReference type="Proteomes" id="UP000032279">
    <property type="component" value="Unassembled WGS sequence"/>
</dbReference>
<evidence type="ECO:0000256" key="4">
    <source>
        <dbReference type="ARBA" id="ARBA00023274"/>
    </source>
</evidence>
<keyword evidence="6" id="KW-0694">RNA-binding</keyword>
<reference evidence="8 9" key="1">
    <citation type="submission" date="2013-08" db="EMBL/GenBank/DDBJ databases">
        <title>Lactobacillus wasatchii sp. WDC04, a late gas producing bacteria isolated from aged chedder cheese.</title>
        <authorList>
            <person name="Oberg C.J."/>
            <person name="Culumber M."/>
            <person name="McMahon D.J."/>
            <person name="Broadbent J.R."/>
            <person name="Oberg T.S."/>
            <person name="Ortaki F."/>
        </authorList>
    </citation>
    <scope>NUCLEOTIDE SEQUENCE [LARGE SCALE GENOMIC DNA]</scope>
    <source>
        <strain evidence="8 9">WDC04</strain>
    </source>
</reference>
<evidence type="ECO:0000313" key="9">
    <source>
        <dbReference type="Proteomes" id="UP000032279"/>
    </source>
</evidence>
<dbReference type="InterPro" id="IPR001209">
    <property type="entry name" value="Ribosomal_uS14"/>
</dbReference>
<protein>
    <recommendedName>
        <fullName evidence="5 6">Small ribosomal subunit protein uS14</fullName>
    </recommendedName>
</protein>
<dbReference type="SUPFAM" id="SSF57716">
    <property type="entry name" value="Glucocorticoid receptor-like (DNA-binding domain)"/>
    <property type="match status" value="1"/>
</dbReference>
<evidence type="ECO:0000256" key="2">
    <source>
        <dbReference type="ARBA" id="ARBA00022730"/>
    </source>
</evidence>
<evidence type="ECO:0000256" key="5">
    <source>
        <dbReference type="ARBA" id="ARBA00035167"/>
    </source>
</evidence>
<dbReference type="NCBIfam" id="NF006477">
    <property type="entry name" value="PRK08881.1"/>
    <property type="match status" value="1"/>
</dbReference>
<dbReference type="Pfam" id="PF00253">
    <property type="entry name" value="Ribosomal_S14"/>
    <property type="match status" value="1"/>
</dbReference>
<dbReference type="EMBL" id="AWTT01000009">
    <property type="protein sequence ID" value="KIS03813.1"/>
    <property type="molecule type" value="Genomic_DNA"/>
</dbReference>
<dbReference type="GO" id="GO:0003735">
    <property type="term" value="F:structural constituent of ribosome"/>
    <property type="evidence" value="ECO:0007669"/>
    <property type="project" value="InterPro"/>
</dbReference>
<comment type="caution">
    <text evidence="8">The sequence shown here is derived from an EMBL/GenBank/DDBJ whole genome shotgun (WGS) entry which is preliminary data.</text>
</comment>
<dbReference type="InterPro" id="IPR043140">
    <property type="entry name" value="Ribosomal_uS14_sf"/>
</dbReference>
<dbReference type="GO" id="GO:0006412">
    <property type="term" value="P:translation"/>
    <property type="evidence" value="ECO:0007669"/>
    <property type="project" value="UniProtKB-UniRule"/>
</dbReference>
<dbReference type="PATRIC" id="fig|1335616.4.peg.555"/>
<keyword evidence="4 6" id="KW-0687">Ribonucleoprotein</keyword>
<dbReference type="RefSeq" id="WP_044010269.1">
    <property type="nucleotide sequence ID" value="NZ_AWTT01000009.1"/>
</dbReference>
<dbReference type="GO" id="GO:0005737">
    <property type="term" value="C:cytoplasm"/>
    <property type="evidence" value="ECO:0007669"/>
    <property type="project" value="UniProtKB-ARBA"/>
</dbReference>
<evidence type="ECO:0000256" key="3">
    <source>
        <dbReference type="ARBA" id="ARBA00022980"/>
    </source>
</evidence>
<gene>
    <name evidence="6" type="primary">rpsN</name>
    <name evidence="8" type="ORF">WDC_0554</name>
</gene>
<dbReference type="AlphaFoldDB" id="A0A0D0Y6B5"/>
<dbReference type="InterPro" id="IPR023036">
    <property type="entry name" value="Ribosomal_uS14_bac/plastid"/>
</dbReference>
<feature type="compositionally biased region" description="Basic and acidic residues" evidence="7">
    <location>
        <begin position="36"/>
        <end position="58"/>
    </location>
</feature>
<comment type="function">
    <text evidence="6">Binds 16S rRNA, required for the assembly of 30S particles and may also be responsible for determining the conformation of the 16S rRNA at the A site.</text>
</comment>
<organism evidence="8 9">
    <name type="scientific">Paucilactobacillus wasatchensis</name>
    <dbReference type="NCBI Taxonomy" id="1335616"/>
    <lineage>
        <taxon>Bacteria</taxon>
        <taxon>Bacillati</taxon>
        <taxon>Bacillota</taxon>
        <taxon>Bacilli</taxon>
        <taxon>Lactobacillales</taxon>
        <taxon>Lactobacillaceae</taxon>
        <taxon>Paucilactobacillus</taxon>
    </lineage>
</organism>
<comment type="similarity">
    <text evidence="1 6">Belongs to the universal ribosomal protein uS14 family.</text>
</comment>
<dbReference type="GO" id="GO:0015935">
    <property type="term" value="C:small ribosomal subunit"/>
    <property type="evidence" value="ECO:0007669"/>
    <property type="project" value="TreeGrafter"/>
</dbReference>
<dbReference type="PANTHER" id="PTHR19836">
    <property type="entry name" value="30S RIBOSOMAL PROTEIN S14"/>
    <property type="match status" value="1"/>
</dbReference>